<evidence type="ECO:0000313" key="7">
    <source>
        <dbReference type="EMBL" id="KAB1633376.1"/>
    </source>
</evidence>
<keyword evidence="5 6" id="KW-0472">Membrane</keyword>
<accession>A0A7C8FJA5</accession>
<feature type="transmembrane region" description="Helical" evidence="6">
    <location>
        <begin position="59"/>
        <end position="76"/>
    </location>
</feature>
<dbReference type="Pfam" id="PF03649">
    <property type="entry name" value="UPF0014"/>
    <property type="match status" value="1"/>
</dbReference>
<evidence type="ECO:0000256" key="3">
    <source>
        <dbReference type="ARBA" id="ARBA00022692"/>
    </source>
</evidence>
<comment type="subcellular location">
    <subcellularLocation>
        <location evidence="1">Membrane</location>
        <topology evidence="1">Multi-pass membrane protein</topology>
    </subcellularLocation>
</comment>
<evidence type="ECO:0000256" key="2">
    <source>
        <dbReference type="ARBA" id="ARBA00005268"/>
    </source>
</evidence>
<dbReference type="Proteomes" id="UP000481339">
    <property type="component" value="Unassembled WGS sequence"/>
</dbReference>
<dbReference type="EMBL" id="WBKA01000001">
    <property type="protein sequence ID" value="KAB1633376.1"/>
    <property type="molecule type" value="Genomic_DNA"/>
</dbReference>
<evidence type="ECO:0000256" key="6">
    <source>
        <dbReference type="SAM" id="Phobius"/>
    </source>
</evidence>
<organism evidence="7 8">
    <name type="scientific">Pseudoclavibacter caeni</name>
    <dbReference type="NCBI Taxonomy" id="908846"/>
    <lineage>
        <taxon>Bacteria</taxon>
        <taxon>Bacillati</taxon>
        <taxon>Actinomycetota</taxon>
        <taxon>Actinomycetes</taxon>
        <taxon>Micrococcales</taxon>
        <taxon>Microbacteriaceae</taxon>
        <taxon>Pseudoclavibacter</taxon>
    </lineage>
</organism>
<feature type="transmembrane region" description="Helical" evidence="6">
    <location>
        <begin position="187"/>
        <end position="206"/>
    </location>
</feature>
<dbReference type="AlphaFoldDB" id="A0A7C8FJA5"/>
<gene>
    <name evidence="7" type="ORF">F8O02_00010</name>
</gene>
<feature type="transmembrane region" description="Helical" evidence="6">
    <location>
        <begin position="6"/>
        <end position="26"/>
    </location>
</feature>
<evidence type="ECO:0000256" key="5">
    <source>
        <dbReference type="ARBA" id="ARBA00023136"/>
    </source>
</evidence>
<sequence>MIWLSTALAVVALVSVAVVVLSVLGVPERLSPVVAVLRATAQLAALGLVLQGIINDVRWIVVALIVMNAVAVWTTAQRVDLHGTREWAAAVGAVPAGALAAAGVVFATGALPMTPEYLLAFGGIMTGNSMTIASLAGRGFFDRVGEGWDEIEGWLALGARPAHAAKRFVRLAAGRALMPSVDQARTAGLVTLPGAFVGAVFGGASPVEAARFQLVVSSGVMAAGAVSAFVLLQILAHIAVRPRLEAVTQEIDKSPRQQNLIREDIFKESGKGAVTEAPQGGGDVVKRMD</sequence>
<feature type="transmembrane region" description="Helical" evidence="6">
    <location>
        <begin position="33"/>
        <end position="53"/>
    </location>
</feature>
<dbReference type="RefSeq" id="WP_158035156.1">
    <property type="nucleotide sequence ID" value="NZ_BAAAZV010000007.1"/>
</dbReference>
<evidence type="ECO:0000313" key="8">
    <source>
        <dbReference type="Proteomes" id="UP000481339"/>
    </source>
</evidence>
<dbReference type="InterPro" id="IPR005226">
    <property type="entry name" value="UPF0014_fam"/>
</dbReference>
<reference evidence="7 8" key="1">
    <citation type="submission" date="2019-09" db="EMBL/GenBank/DDBJ databases">
        <title>Phylogeny of genus Pseudoclavibacter and closely related genus.</title>
        <authorList>
            <person name="Li Y."/>
        </authorList>
    </citation>
    <scope>NUCLEOTIDE SEQUENCE [LARGE SCALE GENOMIC DNA]</scope>
    <source>
        <strain evidence="7 8">JCM 16921</strain>
    </source>
</reference>
<feature type="transmembrane region" description="Helical" evidence="6">
    <location>
        <begin position="88"/>
        <end position="111"/>
    </location>
</feature>
<comment type="similarity">
    <text evidence="2">Belongs to the UPF0014 family.</text>
</comment>
<comment type="caution">
    <text evidence="7">The sequence shown here is derived from an EMBL/GenBank/DDBJ whole genome shotgun (WGS) entry which is preliminary data.</text>
</comment>
<name>A0A7C8FJA5_9MICO</name>
<feature type="transmembrane region" description="Helical" evidence="6">
    <location>
        <begin position="212"/>
        <end position="235"/>
    </location>
</feature>
<keyword evidence="8" id="KW-1185">Reference proteome</keyword>
<dbReference type="PANTHER" id="PTHR30028">
    <property type="entry name" value="UPF0014 INNER MEMBRANE PROTEIN YBBM-RELATED"/>
    <property type="match status" value="1"/>
</dbReference>
<evidence type="ECO:0000256" key="1">
    <source>
        <dbReference type="ARBA" id="ARBA00004141"/>
    </source>
</evidence>
<keyword evidence="3 6" id="KW-0812">Transmembrane</keyword>
<keyword evidence="4 6" id="KW-1133">Transmembrane helix</keyword>
<protein>
    <submittedName>
        <fullName evidence="7">ABC transporter permease</fullName>
    </submittedName>
</protein>
<proteinExistence type="inferred from homology"/>
<dbReference type="PANTHER" id="PTHR30028:SF0">
    <property type="entry name" value="PROTEIN ALUMINUM SENSITIVE 3"/>
    <property type="match status" value="1"/>
</dbReference>
<dbReference type="GO" id="GO:0005886">
    <property type="term" value="C:plasma membrane"/>
    <property type="evidence" value="ECO:0007669"/>
    <property type="project" value="TreeGrafter"/>
</dbReference>
<dbReference type="OrthoDB" id="3212530at2"/>
<evidence type="ECO:0000256" key="4">
    <source>
        <dbReference type="ARBA" id="ARBA00022989"/>
    </source>
</evidence>